<reference evidence="1" key="1">
    <citation type="journal article" date="2014" name="Front. Microbiol.">
        <title>High frequency of phylogenetically diverse reductive dehalogenase-homologous genes in deep subseafloor sedimentary metagenomes.</title>
        <authorList>
            <person name="Kawai M."/>
            <person name="Futagami T."/>
            <person name="Toyoda A."/>
            <person name="Takaki Y."/>
            <person name="Nishi S."/>
            <person name="Hori S."/>
            <person name="Arai W."/>
            <person name="Tsubouchi T."/>
            <person name="Morono Y."/>
            <person name="Uchiyama I."/>
            <person name="Ito T."/>
            <person name="Fujiyama A."/>
            <person name="Inagaki F."/>
            <person name="Takami H."/>
        </authorList>
    </citation>
    <scope>NUCLEOTIDE SEQUENCE</scope>
    <source>
        <strain evidence="1">Expedition CK06-06</strain>
    </source>
</reference>
<dbReference type="Gene3D" id="2.60.40.1080">
    <property type="match status" value="1"/>
</dbReference>
<organism evidence="1">
    <name type="scientific">marine sediment metagenome</name>
    <dbReference type="NCBI Taxonomy" id="412755"/>
    <lineage>
        <taxon>unclassified sequences</taxon>
        <taxon>metagenomes</taxon>
        <taxon>ecological metagenomes</taxon>
    </lineage>
</organism>
<dbReference type="AlphaFoldDB" id="X1NZJ7"/>
<dbReference type="EMBL" id="BARV01039913">
    <property type="protein sequence ID" value="GAI49038.1"/>
    <property type="molecule type" value="Genomic_DNA"/>
</dbReference>
<gene>
    <name evidence="1" type="ORF">S06H3_61022</name>
</gene>
<feature type="non-terminal residue" evidence="1">
    <location>
        <position position="100"/>
    </location>
</feature>
<comment type="caution">
    <text evidence="1">The sequence shown here is derived from an EMBL/GenBank/DDBJ whole genome shotgun (WGS) entry which is preliminary data.</text>
</comment>
<sequence length="100" mass="10852">MDGRVDIGADELRGPELVGLEIAGPNEILEETTAQYEAIALYGDGSSADVTSLTQWLVEPNEYADIDEPGLLIPEDMYEPVELTVYAHYAEGEYSAAASR</sequence>
<name>X1NZJ7_9ZZZZ</name>
<accession>X1NZJ7</accession>
<protein>
    <submittedName>
        <fullName evidence="1">Uncharacterized protein</fullName>
    </submittedName>
</protein>
<evidence type="ECO:0000313" key="1">
    <source>
        <dbReference type="EMBL" id="GAI49038.1"/>
    </source>
</evidence>
<proteinExistence type="predicted"/>